<dbReference type="OrthoDB" id="4707053at2759"/>
<reference evidence="2 3" key="1">
    <citation type="submission" date="2016-04" db="EMBL/GenBank/DDBJ databases">
        <title>Draft genome of Fonsecaea erecta CBS 125763.</title>
        <authorList>
            <person name="Weiss V.A."/>
            <person name="Vicente V.A."/>
            <person name="Raittz R.T."/>
            <person name="Moreno L.F."/>
            <person name="De Souza E.M."/>
            <person name="Pedrosa F.O."/>
            <person name="Steffens M.B."/>
            <person name="Faoro H."/>
            <person name="Tadra-Sfeir M.Z."/>
            <person name="Najafzadeh M.J."/>
            <person name="Felipe M.S."/>
            <person name="Teixeira M."/>
            <person name="Sun J."/>
            <person name="Xi L."/>
            <person name="Gomes R."/>
            <person name="De Azevedo C.M."/>
            <person name="Salgado C.G."/>
            <person name="Da Silva M.B."/>
            <person name="Nascimento M.F."/>
            <person name="Queiroz-Telles F."/>
            <person name="Attili D.S."/>
            <person name="Gorbushina A."/>
        </authorList>
    </citation>
    <scope>NUCLEOTIDE SEQUENCE [LARGE SCALE GENOMIC DNA]</scope>
    <source>
        <strain evidence="2 3">CBS 125763</strain>
    </source>
</reference>
<proteinExistence type="predicted"/>
<evidence type="ECO:0000313" key="2">
    <source>
        <dbReference type="EMBL" id="OAP65595.1"/>
    </source>
</evidence>
<dbReference type="RefSeq" id="XP_018698962.1">
    <property type="nucleotide sequence ID" value="XM_018833083.1"/>
</dbReference>
<feature type="region of interest" description="Disordered" evidence="1">
    <location>
        <begin position="1"/>
        <end position="27"/>
    </location>
</feature>
<accession>A0A179A374</accession>
<protein>
    <submittedName>
        <fullName evidence="2">Uncharacterized protein</fullName>
    </submittedName>
</protein>
<dbReference type="AlphaFoldDB" id="A0A179A374"/>
<sequence>MATNLKREQSDVLQGPSKRAAATRKLEGSPELVTQLLFNSDVRDVVRTLLAHPATGEVTRKQLLAHKNRSFRIRESYG</sequence>
<dbReference type="EMBL" id="LVYI01000001">
    <property type="protein sequence ID" value="OAP65595.1"/>
    <property type="molecule type" value="Genomic_DNA"/>
</dbReference>
<comment type="caution">
    <text evidence="2">The sequence shown here is derived from an EMBL/GenBank/DDBJ whole genome shotgun (WGS) entry which is preliminary data.</text>
</comment>
<dbReference type="GeneID" id="30005737"/>
<feature type="compositionally biased region" description="Basic and acidic residues" evidence="1">
    <location>
        <begin position="1"/>
        <end position="10"/>
    </location>
</feature>
<gene>
    <name evidence="2" type="ORF">AYL99_01567</name>
</gene>
<organism evidence="2 3">
    <name type="scientific">Fonsecaea erecta</name>
    <dbReference type="NCBI Taxonomy" id="1367422"/>
    <lineage>
        <taxon>Eukaryota</taxon>
        <taxon>Fungi</taxon>
        <taxon>Dikarya</taxon>
        <taxon>Ascomycota</taxon>
        <taxon>Pezizomycotina</taxon>
        <taxon>Eurotiomycetes</taxon>
        <taxon>Chaetothyriomycetidae</taxon>
        <taxon>Chaetothyriales</taxon>
        <taxon>Herpotrichiellaceae</taxon>
        <taxon>Fonsecaea</taxon>
    </lineage>
</organism>
<name>A0A179A374_9EURO</name>
<evidence type="ECO:0000256" key="1">
    <source>
        <dbReference type="SAM" id="MobiDB-lite"/>
    </source>
</evidence>
<dbReference type="Proteomes" id="UP000078343">
    <property type="component" value="Unassembled WGS sequence"/>
</dbReference>
<keyword evidence="3" id="KW-1185">Reference proteome</keyword>
<evidence type="ECO:0000313" key="3">
    <source>
        <dbReference type="Proteomes" id="UP000078343"/>
    </source>
</evidence>